<evidence type="ECO:0000313" key="3">
    <source>
        <dbReference type="Proteomes" id="UP001597249"/>
    </source>
</evidence>
<organism evidence="2 3">
    <name type="scientific">Lacticaseibacillus jixianensis</name>
    <dbReference type="NCBI Taxonomy" id="2486012"/>
    <lineage>
        <taxon>Bacteria</taxon>
        <taxon>Bacillati</taxon>
        <taxon>Bacillota</taxon>
        <taxon>Bacilli</taxon>
        <taxon>Lactobacillales</taxon>
        <taxon>Lactobacillaceae</taxon>
        <taxon>Lacticaseibacillus</taxon>
    </lineage>
</organism>
<proteinExistence type="predicted"/>
<keyword evidence="1" id="KW-0175">Coiled coil</keyword>
<name>A0ABW4BBL7_9LACO</name>
<comment type="caution">
    <text evidence="2">The sequence shown here is derived from an EMBL/GenBank/DDBJ whole genome shotgun (WGS) entry which is preliminary data.</text>
</comment>
<keyword evidence="3" id="KW-1185">Reference proteome</keyword>
<dbReference type="RefSeq" id="WP_125585448.1">
    <property type="nucleotide sequence ID" value="NZ_JBHTMO010000012.1"/>
</dbReference>
<dbReference type="Proteomes" id="UP001597249">
    <property type="component" value="Unassembled WGS sequence"/>
</dbReference>
<dbReference type="EMBL" id="JBHTMO010000012">
    <property type="protein sequence ID" value="MFD1392887.1"/>
    <property type="molecule type" value="Genomic_DNA"/>
</dbReference>
<gene>
    <name evidence="2" type="ORF">ACFQ3L_04685</name>
</gene>
<feature type="coiled-coil region" evidence="1">
    <location>
        <begin position="23"/>
        <end position="50"/>
    </location>
</feature>
<protein>
    <submittedName>
        <fullName evidence="2">YvrJ family protein</fullName>
    </submittedName>
</protein>
<accession>A0ABW4BBL7</accession>
<evidence type="ECO:0000256" key="1">
    <source>
        <dbReference type="SAM" id="Coils"/>
    </source>
</evidence>
<reference evidence="3" key="1">
    <citation type="journal article" date="2019" name="Int. J. Syst. Evol. Microbiol.">
        <title>The Global Catalogue of Microorganisms (GCM) 10K type strain sequencing project: providing services to taxonomists for standard genome sequencing and annotation.</title>
        <authorList>
            <consortium name="The Broad Institute Genomics Platform"/>
            <consortium name="The Broad Institute Genome Sequencing Center for Infectious Disease"/>
            <person name="Wu L."/>
            <person name="Ma J."/>
        </authorList>
    </citation>
    <scope>NUCLEOTIDE SEQUENCE [LARGE SCALE GENOMIC DNA]</scope>
    <source>
        <strain evidence="3">CCM 8911</strain>
    </source>
</reference>
<evidence type="ECO:0000313" key="2">
    <source>
        <dbReference type="EMBL" id="MFD1392887.1"/>
    </source>
</evidence>
<sequence>MDTQTLTYLLDQAVGVAIAILLITRIERRLDTLIEEINTLSKEIEAFEEKGGLPHGEPSR</sequence>